<name>A0A1Y1XW89_9FUNG</name>
<evidence type="ECO:0000313" key="3">
    <source>
        <dbReference type="Proteomes" id="UP000193498"/>
    </source>
</evidence>
<dbReference type="EMBL" id="MCFE01000407">
    <property type="protein sequence ID" value="ORX89988.1"/>
    <property type="molecule type" value="Genomic_DNA"/>
</dbReference>
<gene>
    <name evidence="2" type="ORF">K493DRAFT_63329</name>
</gene>
<sequence length="155" mass="16901">MGLTSRLQQVLKAKAATLPSRNVIGASIGISPQSLHPSKSYFSGPNYHIYQILGLQGSKQSKSAALSGIFGGPTVVSSHDEKKWSKKVKSRFVNGKRTPKGSRVFEAGQRKGRPTSSHLEPTGEEVESDVEVEEVRKTIQTQRLSDEVEVGEDPR</sequence>
<accession>A0A1Y1XW89</accession>
<evidence type="ECO:0000256" key="1">
    <source>
        <dbReference type="SAM" id="MobiDB-lite"/>
    </source>
</evidence>
<organism evidence="2 3">
    <name type="scientific">Basidiobolus meristosporus CBS 931.73</name>
    <dbReference type="NCBI Taxonomy" id="1314790"/>
    <lineage>
        <taxon>Eukaryota</taxon>
        <taxon>Fungi</taxon>
        <taxon>Fungi incertae sedis</taxon>
        <taxon>Zoopagomycota</taxon>
        <taxon>Entomophthoromycotina</taxon>
        <taxon>Basidiobolomycetes</taxon>
        <taxon>Basidiobolales</taxon>
        <taxon>Basidiobolaceae</taxon>
        <taxon>Basidiobolus</taxon>
    </lineage>
</organism>
<dbReference type="InParanoid" id="A0A1Y1XW89"/>
<dbReference type="Proteomes" id="UP000193498">
    <property type="component" value="Unassembled WGS sequence"/>
</dbReference>
<comment type="caution">
    <text evidence="2">The sequence shown here is derived from an EMBL/GenBank/DDBJ whole genome shotgun (WGS) entry which is preliminary data.</text>
</comment>
<proteinExistence type="predicted"/>
<keyword evidence="3" id="KW-1185">Reference proteome</keyword>
<evidence type="ECO:0000313" key="2">
    <source>
        <dbReference type="EMBL" id="ORX89988.1"/>
    </source>
</evidence>
<protein>
    <submittedName>
        <fullName evidence="2">Uncharacterized protein</fullName>
    </submittedName>
</protein>
<feature type="region of interest" description="Disordered" evidence="1">
    <location>
        <begin position="76"/>
        <end position="133"/>
    </location>
</feature>
<feature type="compositionally biased region" description="Acidic residues" evidence="1">
    <location>
        <begin position="122"/>
        <end position="132"/>
    </location>
</feature>
<reference evidence="2 3" key="1">
    <citation type="submission" date="2016-07" db="EMBL/GenBank/DDBJ databases">
        <title>Pervasive Adenine N6-methylation of Active Genes in Fungi.</title>
        <authorList>
            <consortium name="DOE Joint Genome Institute"/>
            <person name="Mondo S.J."/>
            <person name="Dannebaum R.O."/>
            <person name="Kuo R.C."/>
            <person name="Labutti K."/>
            <person name="Haridas S."/>
            <person name="Kuo A."/>
            <person name="Salamov A."/>
            <person name="Ahrendt S.R."/>
            <person name="Lipzen A."/>
            <person name="Sullivan W."/>
            <person name="Andreopoulos W.B."/>
            <person name="Clum A."/>
            <person name="Lindquist E."/>
            <person name="Daum C."/>
            <person name="Ramamoorthy G.K."/>
            <person name="Gryganskyi A."/>
            <person name="Culley D."/>
            <person name="Magnuson J.K."/>
            <person name="James T.Y."/>
            <person name="O'Malley M.A."/>
            <person name="Stajich J.E."/>
            <person name="Spatafora J.W."/>
            <person name="Visel A."/>
            <person name="Grigoriev I.V."/>
        </authorList>
    </citation>
    <scope>NUCLEOTIDE SEQUENCE [LARGE SCALE GENOMIC DNA]</scope>
    <source>
        <strain evidence="2 3">CBS 931.73</strain>
    </source>
</reference>
<dbReference type="AlphaFoldDB" id="A0A1Y1XW89"/>